<dbReference type="GO" id="GO:0017089">
    <property type="term" value="F:glycolipid transfer activity"/>
    <property type="evidence" value="ECO:0007669"/>
    <property type="project" value="TreeGrafter"/>
</dbReference>
<dbReference type="InterPro" id="IPR026265">
    <property type="entry name" value="LptC"/>
</dbReference>
<evidence type="ECO:0000256" key="6">
    <source>
        <dbReference type="SAM" id="SignalP"/>
    </source>
</evidence>
<evidence type="ECO:0000256" key="3">
    <source>
        <dbReference type="ARBA" id="ARBA00022692"/>
    </source>
</evidence>
<dbReference type="GO" id="GO:0005886">
    <property type="term" value="C:plasma membrane"/>
    <property type="evidence" value="ECO:0007669"/>
    <property type="project" value="InterPro"/>
</dbReference>
<dbReference type="GO" id="GO:0030288">
    <property type="term" value="C:outer membrane-bounded periplasmic space"/>
    <property type="evidence" value="ECO:0007669"/>
    <property type="project" value="TreeGrafter"/>
</dbReference>
<dbReference type="AlphaFoldDB" id="A0A660S634"/>
<keyword evidence="3" id="KW-0812">Transmembrane</keyword>
<dbReference type="PANTHER" id="PTHR37481">
    <property type="entry name" value="LIPOPOLYSACCHARIDE EXPORT SYSTEM PROTEIN LPTC"/>
    <property type="match status" value="1"/>
</dbReference>
<evidence type="ECO:0000256" key="2">
    <source>
        <dbReference type="ARBA" id="ARBA00022519"/>
    </source>
</evidence>
<name>A0A660S634_UNCT6</name>
<comment type="caution">
    <text evidence="7">The sequence shown here is derived from an EMBL/GenBank/DDBJ whole genome shotgun (WGS) entry which is preliminary data.</text>
</comment>
<keyword evidence="1" id="KW-1003">Cell membrane</keyword>
<keyword evidence="6" id="KW-0732">Signal</keyword>
<dbReference type="EMBL" id="QNBC01000101">
    <property type="protein sequence ID" value="RKX65252.1"/>
    <property type="molecule type" value="Genomic_DNA"/>
</dbReference>
<dbReference type="Pfam" id="PF06835">
    <property type="entry name" value="LptC"/>
    <property type="match status" value="1"/>
</dbReference>
<protein>
    <submittedName>
        <fullName evidence="7">LPS export ABC transporter periplasmic protein LptC</fullName>
    </submittedName>
</protein>
<proteinExistence type="predicted"/>
<evidence type="ECO:0000256" key="4">
    <source>
        <dbReference type="ARBA" id="ARBA00022989"/>
    </source>
</evidence>
<dbReference type="PANTHER" id="PTHR37481:SF1">
    <property type="entry name" value="LIPOPOLYSACCHARIDE EXPORT SYSTEM PROTEIN LPTC"/>
    <property type="match status" value="1"/>
</dbReference>
<evidence type="ECO:0000256" key="1">
    <source>
        <dbReference type="ARBA" id="ARBA00022475"/>
    </source>
</evidence>
<dbReference type="InterPro" id="IPR010664">
    <property type="entry name" value="LipoPS_assembly_LptC-rel"/>
</dbReference>
<keyword evidence="4" id="KW-1133">Transmembrane helix</keyword>
<dbReference type="NCBIfam" id="TIGR04409">
    <property type="entry name" value="LptC_YrbK"/>
    <property type="match status" value="1"/>
</dbReference>
<dbReference type="Gene3D" id="2.60.450.10">
    <property type="entry name" value="Lipopolysaccharide (LPS) transport protein A like domain"/>
    <property type="match status" value="1"/>
</dbReference>
<evidence type="ECO:0000313" key="8">
    <source>
        <dbReference type="Proteomes" id="UP000282321"/>
    </source>
</evidence>
<dbReference type="GO" id="GO:0015221">
    <property type="term" value="F:lipopolysaccharide transmembrane transporter activity"/>
    <property type="evidence" value="ECO:0007669"/>
    <property type="project" value="InterPro"/>
</dbReference>
<accession>A0A660S634</accession>
<organism evidence="7 8">
    <name type="scientific">candidate division TA06 bacterium</name>
    <dbReference type="NCBI Taxonomy" id="2250710"/>
    <lineage>
        <taxon>Bacteria</taxon>
        <taxon>Bacteria division TA06</taxon>
    </lineage>
</organism>
<evidence type="ECO:0000256" key="5">
    <source>
        <dbReference type="ARBA" id="ARBA00023136"/>
    </source>
</evidence>
<dbReference type="PROSITE" id="PS51257">
    <property type="entry name" value="PROKAR_LIPOPROTEIN"/>
    <property type="match status" value="1"/>
</dbReference>
<dbReference type="InterPro" id="IPR052363">
    <property type="entry name" value="LPS_export_LptC"/>
</dbReference>
<gene>
    <name evidence="7" type="primary">lptC</name>
    <name evidence="7" type="ORF">DRP44_06735</name>
</gene>
<dbReference type="Proteomes" id="UP000282321">
    <property type="component" value="Unassembled WGS sequence"/>
</dbReference>
<evidence type="ECO:0000313" key="7">
    <source>
        <dbReference type="EMBL" id="RKX65252.1"/>
    </source>
</evidence>
<keyword evidence="2" id="KW-0997">Cell inner membrane</keyword>
<feature type="signal peptide" evidence="6">
    <location>
        <begin position="1"/>
        <end position="23"/>
    </location>
</feature>
<sequence>MVNYDMKRLILLLLLLFLASCNNDDKIVKSRESEYLTDFTINTTRKGHKEWTLLAEKAIQSPGDSMIVIFNFNLTFFKQDSFDSYLKADSGLFYPDRGDLYAYKNVFVLTKDSVELRTDSLFWNNSEKVLHAPGEILLKQSGMLLKGKDLTSRSDLKEIVIKNVEGREKI</sequence>
<keyword evidence="5" id="KW-0472">Membrane</keyword>
<feature type="chain" id="PRO_5024984532" evidence="6">
    <location>
        <begin position="24"/>
        <end position="170"/>
    </location>
</feature>
<reference evidence="7 8" key="1">
    <citation type="submission" date="2018-06" db="EMBL/GenBank/DDBJ databases">
        <title>Extensive metabolic versatility and redundancy in microbially diverse, dynamic hydrothermal sediments.</title>
        <authorList>
            <person name="Dombrowski N."/>
            <person name="Teske A."/>
            <person name="Baker B.J."/>
        </authorList>
    </citation>
    <scope>NUCLEOTIDE SEQUENCE [LARGE SCALE GENOMIC DNA]</scope>
    <source>
        <strain evidence="7">B35_G9</strain>
    </source>
</reference>